<reference evidence="6 7" key="1">
    <citation type="journal article" date="2018" name="Sci. Rep.">
        <title>A novel species of the marine cyanobacterium Acaryochloris with a unique pigment content and lifestyle.</title>
        <authorList>
            <person name="Partensky F."/>
            <person name="Six C."/>
            <person name="Ratin M."/>
            <person name="Garczarek L."/>
            <person name="Vaulot D."/>
            <person name="Probert I."/>
            <person name="Calteau A."/>
            <person name="Gourvil P."/>
            <person name="Marie D."/>
            <person name="Grebert T."/>
            <person name="Bouchier C."/>
            <person name="Le Panse S."/>
            <person name="Gachenot M."/>
            <person name="Rodriguez F."/>
            <person name="Garrido J.L."/>
        </authorList>
    </citation>
    <scope>NUCLEOTIDE SEQUENCE [LARGE SCALE GENOMIC DNA]</scope>
    <source>
        <strain evidence="6 7">RCC1774</strain>
    </source>
</reference>
<evidence type="ECO:0000313" key="6">
    <source>
        <dbReference type="EMBL" id="PZD74712.1"/>
    </source>
</evidence>
<gene>
    <name evidence="6" type="primary">mreC_1</name>
    <name evidence="6" type="ORF">C1752_00772</name>
</gene>
<dbReference type="AlphaFoldDB" id="A0A2W1JX99"/>
<accession>A0A2W1JX99</accession>
<keyword evidence="3" id="KW-0133">Cell shape</keyword>
<dbReference type="NCBIfam" id="NF010527">
    <property type="entry name" value="PRK13922.6-2"/>
    <property type="match status" value="1"/>
</dbReference>
<name>A0A2W1JX99_9CYAN</name>
<dbReference type="EMBL" id="PQWO01000002">
    <property type="protein sequence ID" value="PZD74712.1"/>
    <property type="molecule type" value="Genomic_DNA"/>
</dbReference>
<evidence type="ECO:0000256" key="3">
    <source>
        <dbReference type="ARBA" id="ARBA00022960"/>
    </source>
</evidence>
<proteinExistence type="inferred from homology"/>
<evidence type="ECO:0000256" key="1">
    <source>
        <dbReference type="ARBA" id="ARBA00009369"/>
    </source>
</evidence>
<dbReference type="Proteomes" id="UP000248857">
    <property type="component" value="Unassembled WGS sequence"/>
</dbReference>
<dbReference type="InterPro" id="IPR042177">
    <property type="entry name" value="Cell/Rod_1"/>
</dbReference>
<evidence type="ECO:0000259" key="5">
    <source>
        <dbReference type="Pfam" id="PF04085"/>
    </source>
</evidence>
<dbReference type="InterPro" id="IPR042175">
    <property type="entry name" value="Cell/Rod_MreC_2"/>
</dbReference>
<dbReference type="PANTHER" id="PTHR34138:SF1">
    <property type="entry name" value="CELL SHAPE-DETERMINING PROTEIN MREC"/>
    <property type="match status" value="1"/>
</dbReference>
<dbReference type="PANTHER" id="PTHR34138">
    <property type="entry name" value="CELL SHAPE-DETERMINING PROTEIN MREC"/>
    <property type="match status" value="1"/>
</dbReference>
<protein>
    <recommendedName>
        <fullName evidence="2">Cell shape-determining protein MreC</fullName>
    </recommendedName>
    <alternativeName>
        <fullName evidence="4">Cell shape protein MreC</fullName>
    </alternativeName>
</protein>
<dbReference type="RefSeq" id="WP_110984748.1">
    <property type="nucleotide sequence ID" value="NZ_CAWNWM010000002.1"/>
</dbReference>
<dbReference type="Gene3D" id="2.40.10.340">
    <property type="entry name" value="Rod shape-determining protein MreC, domain 1"/>
    <property type="match status" value="1"/>
</dbReference>
<evidence type="ECO:0000256" key="2">
    <source>
        <dbReference type="ARBA" id="ARBA00013855"/>
    </source>
</evidence>
<evidence type="ECO:0000256" key="4">
    <source>
        <dbReference type="ARBA" id="ARBA00032089"/>
    </source>
</evidence>
<feature type="domain" description="Rod shape-determining protein MreC beta-barrel core" evidence="5">
    <location>
        <begin position="98"/>
        <end position="241"/>
    </location>
</feature>
<organism evidence="6 7">
    <name type="scientific">Acaryochloris thomasi RCC1774</name>
    <dbReference type="NCBI Taxonomy" id="1764569"/>
    <lineage>
        <taxon>Bacteria</taxon>
        <taxon>Bacillati</taxon>
        <taxon>Cyanobacteriota</taxon>
        <taxon>Cyanophyceae</taxon>
        <taxon>Acaryochloridales</taxon>
        <taxon>Acaryochloridaceae</taxon>
        <taxon>Acaryochloris</taxon>
        <taxon>Acaryochloris thomasi</taxon>
    </lineage>
</organism>
<evidence type="ECO:0000313" key="7">
    <source>
        <dbReference type="Proteomes" id="UP000248857"/>
    </source>
</evidence>
<comment type="caution">
    <text evidence="6">The sequence shown here is derived from an EMBL/GenBank/DDBJ whole genome shotgun (WGS) entry which is preliminary data.</text>
</comment>
<dbReference type="NCBIfam" id="TIGR00219">
    <property type="entry name" value="mreC"/>
    <property type="match status" value="1"/>
</dbReference>
<dbReference type="Gene3D" id="2.40.10.350">
    <property type="entry name" value="Rod shape-determining protein MreC, domain 2"/>
    <property type="match status" value="1"/>
</dbReference>
<dbReference type="GO" id="GO:0005886">
    <property type="term" value="C:plasma membrane"/>
    <property type="evidence" value="ECO:0007669"/>
    <property type="project" value="TreeGrafter"/>
</dbReference>
<dbReference type="OrthoDB" id="9792313at2"/>
<dbReference type="Pfam" id="PF04085">
    <property type="entry name" value="MreC"/>
    <property type="match status" value="1"/>
</dbReference>
<sequence length="256" mass="27935">MSFLSRWWGQYRGILFLGVVSISTAWVVRQTQGELLSELYRVITLPFQGNPAQQQQLIAAKTWEQQQMIADLKAQNQNLKKLLDQPAVKQDVAIATPVIGRGADHWWQQIMVGQGSRAGIAEGAVVQAPGGLVGRVTKVTENTSRVLLITDPSSRLGATISRSRDMGILRGQSNKFAIIEFFEKDPDVRVGDSVVTSSLSRLFPAGVAIGTVQSLKLEQVSKPQAIVELSVPIANLEWVSVSFDGQNSTKKSALNP</sequence>
<dbReference type="InterPro" id="IPR007221">
    <property type="entry name" value="MreC"/>
</dbReference>
<dbReference type="InterPro" id="IPR055342">
    <property type="entry name" value="MreC_beta-barrel_core"/>
</dbReference>
<comment type="similarity">
    <text evidence="1">Belongs to the MreC family.</text>
</comment>
<dbReference type="GO" id="GO:0008360">
    <property type="term" value="P:regulation of cell shape"/>
    <property type="evidence" value="ECO:0007669"/>
    <property type="project" value="UniProtKB-KW"/>
</dbReference>
<keyword evidence="7" id="KW-1185">Reference proteome</keyword>